<name>A0ABZ0I0E9_9GAMM</name>
<keyword evidence="2 9" id="KW-0813">Transport</keyword>
<evidence type="ECO:0000313" key="13">
    <source>
        <dbReference type="Proteomes" id="UP001626537"/>
    </source>
</evidence>
<dbReference type="InterPro" id="IPR003369">
    <property type="entry name" value="TatA/B/E"/>
</dbReference>
<feature type="transmembrane region" description="Helical" evidence="11">
    <location>
        <begin position="6"/>
        <end position="22"/>
    </location>
</feature>
<accession>A0ABZ0I0E9</accession>
<dbReference type="RefSeq" id="WP_407347219.1">
    <property type="nucleotide sequence ID" value="NZ_CP136864.1"/>
</dbReference>
<evidence type="ECO:0000256" key="10">
    <source>
        <dbReference type="SAM" id="MobiDB-lite"/>
    </source>
</evidence>
<gene>
    <name evidence="9 12" type="primary">tatB</name>
    <name evidence="12" type="ORF">R0135_12600</name>
</gene>
<comment type="subunit">
    <text evidence="9">The Tat system comprises two distinct complexes: a TatABC complex, containing multiple copies of TatA, TatB and TatC subunits, and a separate TatA complex, containing only TatA subunits. Substrates initially bind to the TatABC complex, which probably triggers association of the separate TatA complex to form the active translocon.</text>
</comment>
<feature type="region of interest" description="Disordered" evidence="10">
    <location>
        <begin position="88"/>
        <end position="117"/>
    </location>
</feature>
<evidence type="ECO:0000256" key="3">
    <source>
        <dbReference type="ARBA" id="ARBA00022475"/>
    </source>
</evidence>
<keyword evidence="8 9" id="KW-0472">Membrane</keyword>
<dbReference type="PANTHER" id="PTHR33162:SF1">
    <property type="entry name" value="SEC-INDEPENDENT PROTEIN TRANSLOCASE PROTEIN TATA, CHLOROPLASTIC"/>
    <property type="match status" value="1"/>
</dbReference>
<evidence type="ECO:0000256" key="4">
    <source>
        <dbReference type="ARBA" id="ARBA00022692"/>
    </source>
</evidence>
<protein>
    <recommendedName>
        <fullName evidence="9">Sec-independent protein translocase protein TatB</fullName>
    </recommendedName>
</protein>
<keyword evidence="13" id="KW-1185">Reference proteome</keyword>
<reference evidence="12 13" key="1">
    <citation type="submission" date="2023-10" db="EMBL/GenBank/DDBJ databases">
        <title>Two novel species belonging to the OM43/NOR5 clade.</title>
        <authorList>
            <person name="Park M."/>
        </authorList>
    </citation>
    <scope>NUCLEOTIDE SEQUENCE [LARGE SCALE GENOMIC DNA]</scope>
    <source>
        <strain evidence="12 13">IMCC43200</strain>
    </source>
</reference>
<proteinExistence type="inferred from homology"/>
<dbReference type="Pfam" id="PF02416">
    <property type="entry name" value="TatA_B_E"/>
    <property type="match status" value="1"/>
</dbReference>
<evidence type="ECO:0000256" key="1">
    <source>
        <dbReference type="ARBA" id="ARBA00004167"/>
    </source>
</evidence>
<feature type="compositionally biased region" description="Polar residues" evidence="10">
    <location>
        <begin position="96"/>
        <end position="117"/>
    </location>
</feature>
<dbReference type="HAMAP" id="MF_00237">
    <property type="entry name" value="TatB"/>
    <property type="match status" value="1"/>
</dbReference>
<keyword evidence="4 9" id="KW-0812">Transmembrane</keyword>
<dbReference type="NCBIfam" id="TIGR01410">
    <property type="entry name" value="tatB"/>
    <property type="match status" value="1"/>
</dbReference>
<evidence type="ECO:0000256" key="9">
    <source>
        <dbReference type="HAMAP-Rule" id="MF_00237"/>
    </source>
</evidence>
<evidence type="ECO:0000256" key="8">
    <source>
        <dbReference type="ARBA" id="ARBA00023136"/>
    </source>
</evidence>
<keyword evidence="6 9" id="KW-1133">Transmembrane helix</keyword>
<evidence type="ECO:0000256" key="5">
    <source>
        <dbReference type="ARBA" id="ARBA00022927"/>
    </source>
</evidence>
<keyword evidence="5 9" id="KW-0653">Protein transport</keyword>
<evidence type="ECO:0000256" key="6">
    <source>
        <dbReference type="ARBA" id="ARBA00022989"/>
    </source>
</evidence>
<dbReference type="Gene3D" id="1.20.5.3310">
    <property type="match status" value="1"/>
</dbReference>
<sequence>MFDIGFAELLIIGVVALIVIGPERLPDAVRTASAWLNRIRRGFNDIKQEVQQELHNDAVMKDLRSLRDTGEELRKETKALSSDFVAGLNVPDISGTAGSTEAQEPSDTTQADNKSGD</sequence>
<keyword evidence="7 9" id="KW-0811">Translocation</keyword>
<comment type="similarity">
    <text evidence="9">Belongs to the TatB family.</text>
</comment>
<evidence type="ECO:0000256" key="7">
    <source>
        <dbReference type="ARBA" id="ARBA00023010"/>
    </source>
</evidence>
<dbReference type="Proteomes" id="UP001626537">
    <property type="component" value="Chromosome"/>
</dbReference>
<dbReference type="PANTHER" id="PTHR33162">
    <property type="entry name" value="SEC-INDEPENDENT PROTEIN TRANSLOCASE PROTEIN TATA, CHLOROPLASTIC"/>
    <property type="match status" value="1"/>
</dbReference>
<comment type="function">
    <text evidence="9">Part of the twin-arginine translocation (Tat) system that transports large folded proteins containing a characteristic twin-arginine motif in their signal peptide across membranes. Together with TatC, TatB is part of a receptor directly interacting with Tat signal peptides. TatB may form an oligomeric binding site that transiently accommodates folded Tat precursor proteins before their translocation.</text>
</comment>
<evidence type="ECO:0000313" key="12">
    <source>
        <dbReference type="EMBL" id="WOJ92620.1"/>
    </source>
</evidence>
<evidence type="ECO:0000256" key="11">
    <source>
        <dbReference type="SAM" id="Phobius"/>
    </source>
</evidence>
<keyword evidence="3 9" id="KW-1003">Cell membrane</keyword>
<comment type="subcellular location">
    <subcellularLocation>
        <location evidence="9">Cell membrane</location>
        <topology evidence="9">Single-pass membrane protein</topology>
    </subcellularLocation>
    <subcellularLocation>
        <location evidence="1">Membrane</location>
        <topology evidence="1">Single-pass membrane protein</topology>
    </subcellularLocation>
</comment>
<dbReference type="EMBL" id="CP136864">
    <property type="protein sequence ID" value="WOJ92620.1"/>
    <property type="molecule type" value="Genomic_DNA"/>
</dbReference>
<evidence type="ECO:0000256" key="2">
    <source>
        <dbReference type="ARBA" id="ARBA00022448"/>
    </source>
</evidence>
<dbReference type="InterPro" id="IPR018448">
    <property type="entry name" value="TatB"/>
</dbReference>
<organism evidence="12 13">
    <name type="scientific">Congregibacter variabilis</name>
    <dbReference type="NCBI Taxonomy" id="3081200"/>
    <lineage>
        <taxon>Bacteria</taxon>
        <taxon>Pseudomonadati</taxon>
        <taxon>Pseudomonadota</taxon>
        <taxon>Gammaproteobacteria</taxon>
        <taxon>Cellvibrionales</taxon>
        <taxon>Halieaceae</taxon>
        <taxon>Congregibacter</taxon>
    </lineage>
</organism>
<dbReference type="PRINTS" id="PR01506">
    <property type="entry name" value="TATBPROTEIN"/>
</dbReference>